<feature type="region of interest" description="Disordered" evidence="1">
    <location>
        <begin position="35"/>
        <end position="83"/>
    </location>
</feature>
<keyword evidence="3" id="KW-1185">Reference proteome</keyword>
<gene>
    <name evidence="2" type="ORF">PIB30_042683</name>
</gene>
<evidence type="ECO:0000256" key="1">
    <source>
        <dbReference type="SAM" id="MobiDB-lite"/>
    </source>
</evidence>
<dbReference type="EMBL" id="JASCZI010151279">
    <property type="protein sequence ID" value="MED6171649.1"/>
    <property type="molecule type" value="Genomic_DNA"/>
</dbReference>
<sequence>MVVAVVAAITEKKKEEEEDDELSCREKRVFAFFRFSGRPSQRPGAQNLAKRTQSQASRRPAAVPAPQGTILSPKRPNSSQSGA</sequence>
<reference evidence="2 3" key="1">
    <citation type="journal article" date="2023" name="Plants (Basel)">
        <title>Bridging the Gap: Combining Genomics and Transcriptomics Approaches to Understand Stylosanthes scabra, an Orphan Legume from the Brazilian Caatinga.</title>
        <authorList>
            <person name="Ferreira-Neto J.R.C."/>
            <person name="da Silva M.D."/>
            <person name="Binneck E."/>
            <person name="de Melo N.F."/>
            <person name="da Silva R.H."/>
            <person name="de Melo A.L.T.M."/>
            <person name="Pandolfi V."/>
            <person name="Bustamante F.O."/>
            <person name="Brasileiro-Vidal A.C."/>
            <person name="Benko-Iseppon A.M."/>
        </authorList>
    </citation>
    <scope>NUCLEOTIDE SEQUENCE [LARGE SCALE GENOMIC DNA]</scope>
    <source>
        <tissue evidence="2">Leaves</tissue>
    </source>
</reference>
<evidence type="ECO:0000313" key="2">
    <source>
        <dbReference type="EMBL" id="MED6171649.1"/>
    </source>
</evidence>
<comment type="caution">
    <text evidence="2">The sequence shown here is derived from an EMBL/GenBank/DDBJ whole genome shotgun (WGS) entry which is preliminary data.</text>
</comment>
<name>A0ABU6VDR0_9FABA</name>
<organism evidence="2 3">
    <name type="scientific">Stylosanthes scabra</name>
    <dbReference type="NCBI Taxonomy" id="79078"/>
    <lineage>
        <taxon>Eukaryota</taxon>
        <taxon>Viridiplantae</taxon>
        <taxon>Streptophyta</taxon>
        <taxon>Embryophyta</taxon>
        <taxon>Tracheophyta</taxon>
        <taxon>Spermatophyta</taxon>
        <taxon>Magnoliopsida</taxon>
        <taxon>eudicotyledons</taxon>
        <taxon>Gunneridae</taxon>
        <taxon>Pentapetalae</taxon>
        <taxon>rosids</taxon>
        <taxon>fabids</taxon>
        <taxon>Fabales</taxon>
        <taxon>Fabaceae</taxon>
        <taxon>Papilionoideae</taxon>
        <taxon>50 kb inversion clade</taxon>
        <taxon>dalbergioids sensu lato</taxon>
        <taxon>Dalbergieae</taxon>
        <taxon>Pterocarpus clade</taxon>
        <taxon>Stylosanthes</taxon>
    </lineage>
</organism>
<accession>A0ABU6VDR0</accession>
<dbReference type="Proteomes" id="UP001341840">
    <property type="component" value="Unassembled WGS sequence"/>
</dbReference>
<protein>
    <submittedName>
        <fullName evidence="2">Uncharacterized protein</fullName>
    </submittedName>
</protein>
<proteinExistence type="predicted"/>
<evidence type="ECO:0000313" key="3">
    <source>
        <dbReference type="Proteomes" id="UP001341840"/>
    </source>
</evidence>